<dbReference type="PRINTS" id="PR00040">
    <property type="entry name" value="HTHMERR"/>
</dbReference>
<dbReference type="CDD" id="cd01109">
    <property type="entry name" value="HTH_YyaN"/>
    <property type="match status" value="1"/>
</dbReference>
<dbReference type="RefSeq" id="WP_091017156.1">
    <property type="nucleotide sequence ID" value="NZ_CP041745.1"/>
</dbReference>
<evidence type="ECO:0000256" key="2">
    <source>
        <dbReference type="SAM" id="MobiDB-lite"/>
    </source>
</evidence>
<evidence type="ECO:0000259" key="3">
    <source>
        <dbReference type="PROSITE" id="PS50937"/>
    </source>
</evidence>
<dbReference type="STRING" id="420953.SAMN05192543_108126"/>
<dbReference type="GO" id="GO:0003700">
    <property type="term" value="F:DNA-binding transcription factor activity"/>
    <property type="evidence" value="ECO:0007669"/>
    <property type="project" value="InterPro"/>
</dbReference>
<sequence length="147" mass="16970">MSNNLLIGDVARRTGRSVHTIRWYESQGLLPGVVRDQGGRRLYNQRHVSWLDLMDRLRRTGMSVAQMRNYTALVEQGATTLTERRALLASHRARVQETIETWTDALALIDAKVEFYDEWVANGQRPEVEPHRRLPTSMTAARQQRDV</sequence>
<reference evidence="4 5" key="1">
    <citation type="submission" date="2016-10" db="EMBL/GenBank/DDBJ databases">
        <authorList>
            <person name="de Groot N.N."/>
        </authorList>
    </citation>
    <scope>NUCLEOTIDE SEQUENCE [LARGE SCALE GENOMIC DNA]</scope>
    <source>
        <strain evidence="4 5">LMG 23650</strain>
    </source>
</reference>
<dbReference type="PANTHER" id="PTHR30204:SF98">
    <property type="entry name" value="HTH-TYPE TRANSCRIPTIONAL REGULATOR ADHR"/>
    <property type="match status" value="1"/>
</dbReference>
<protein>
    <submittedName>
        <fullName evidence="4">DNA-binding transcriptional regulator, MerR family</fullName>
    </submittedName>
</protein>
<dbReference type="PROSITE" id="PS50937">
    <property type="entry name" value="HTH_MERR_2"/>
    <property type="match status" value="1"/>
</dbReference>
<gene>
    <name evidence="4" type="ORF">SAMN05192543_108126</name>
</gene>
<evidence type="ECO:0000313" key="4">
    <source>
        <dbReference type="EMBL" id="SFJ56033.1"/>
    </source>
</evidence>
<dbReference type="InterPro" id="IPR047057">
    <property type="entry name" value="MerR_fam"/>
</dbReference>
<dbReference type="SMART" id="SM00422">
    <property type="entry name" value="HTH_MERR"/>
    <property type="match status" value="1"/>
</dbReference>
<accession>A0A1I3SB38</accession>
<name>A0A1I3SB38_9BURK</name>
<dbReference type="Proteomes" id="UP000199548">
    <property type="component" value="Unassembled WGS sequence"/>
</dbReference>
<dbReference type="InterPro" id="IPR000551">
    <property type="entry name" value="MerR-type_HTH_dom"/>
</dbReference>
<dbReference type="Pfam" id="PF13411">
    <property type="entry name" value="MerR_1"/>
    <property type="match status" value="1"/>
</dbReference>
<dbReference type="GO" id="GO:0003677">
    <property type="term" value="F:DNA binding"/>
    <property type="evidence" value="ECO:0007669"/>
    <property type="project" value="UniProtKB-KW"/>
</dbReference>
<evidence type="ECO:0000313" key="5">
    <source>
        <dbReference type="Proteomes" id="UP000199548"/>
    </source>
</evidence>
<dbReference type="AlphaFoldDB" id="A0A1I3SB38"/>
<evidence type="ECO:0000256" key="1">
    <source>
        <dbReference type="ARBA" id="ARBA00023125"/>
    </source>
</evidence>
<dbReference type="PANTHER" id="PTHR30204">
    <property type="entry name" value="REDOX-CYCLING DRUG-SENSING TRANSCRIPTIONAL ACTIVATOR SOXR"/>
    <property type="match status" value="1"/>
</dbReference>
<feature type="compositionally biased region" description="Polar residues" evidence="2">
    <location>
        <begin position="136"/>
        <end position="147"/>
    </location>
</feature>
<keyword evidence="5" id="KW-1185">Reference proteome</keyword>
<dbReference type="InterPro" id="IPR009061">
    <property type="entry name" value="DNA-bd_dom_put_sf"/>
</dbReference>
<dbReference type="OrthoDB" id="9808480at2"/>
<dbReference type="Gene3D" id="1.10.1660.10">
    <property type="match status" value="1"/>
</dbReference>
<feature type="region of interest" description="Disordered" evidence="2">
    <location>
        <begin position="127"/>
        <end position="147"/>
    </location>
</feature>
<proteinExistence type="predicted"/>
<organism evidence="4 5">
    <name type="scientific">Paraburkholderia megapolitana</name>
    <dbReference type="NCBI Taxonomy" id="420953"/>
    <lineage>
        <taxon>Bacteria</taxon>
        <taxon>Pseudomonadati</taxon>
        <taxon>Pseudomonadota</taxon>
        <taxon>Betaproteobacteria</taxon>
        <taxon>Burkholderiales</taxon>
        <taxon>Burkholderiaceae</taxon>
        <taxon>Paraburkholderia</taxon>
    </lineage>
</organism>
<feature type="domain" description="HTH merR-type" evidence="3">
    <location>
        <begin position="4"/>
        <end position="73"/>
    </location>
</feature>
<dbReference type="EMBL" id="FOQU01000008">
    <property type="protein sequence ID" value="SFJ56033.1"/>
    <property type="molecule type" value="Genomic_DNA"/>
</dbReference>
<keyword evidence="1 4" id="KW-0238">DNA-binding</keyword>
<dbReference type="SUPFAM" id="SSF46955">
    <property type="entry name" value="Putative DNA-binding domain"/>
    <property type="match status" value="1"/>
</dbReference>